<dbReference type="Proteomes" id="UP000008963">
    <property type="component" value="Chromosome"/>
</dbReference>
<sequence>MKFLAIILFFITLNTYADYCPIYISTGNVDFVQSSSDQSVAIDLHIYRFSSSNQCRQYDLGVTTGSANSYSRKLYNGAHSLNYNIYKSEYTSTPLRSINDARNNSERIRFRMDSWYTRITLYVRLPAPGSGLQNGLYTDTTQIQVYPRGNNTGGGYTNLTTNLNIQSNINLSLVARGGQYDENQTAYTLDFGSMSAGKLRSFDLIVKSNTGYRINVSSEYDGALAHNQNNSYKVGYNFGVNGSNMSLVGSKNSPRQIYSSNGASTNGQVIEIDISLLSVNGKLSGNYSDYIYFTAISN</sequence>
<gene>
    <name evidence="2" type="ordered locus">BMS_1600</name>
</gene>
<dbReference type="Pfam" id="PF05229">
    <property type="entry name" value="SCPU"/>
    <property type="match status" value="1"/>
</dbReference>
<dbReference type="EMBL" id="FQ312005">
    <property type="protein sequence ID" value="CBW26447.1"/>
    <property type="molecule type" value="Genomic_DNA"/>
</dbReference>
<accession>E1X0V8</accession>
<dbReference type="AlphaFoldDB" id="E1X0V8"/>
<evidence type="ECO:0000259" key="1">
    <source>
        <dbReference type="Pfam" id="PF05229"/>
    </source>
</evidence>
<reference evidence="3" key="1">
    <citation type="journal article" date="2013" name="ISME J.">
        <title>A small predatory core genome in the divergent marine Bacteriovorax marinus SJ and the terrestrial Bdellovibrio bacteriovorus.</title>
        <authorList>
            <person name="Crossman L.C."/>
            <person name="Chen H."/>
            <person name="Cerdeno-Tarraga A.M."/>
            <person name="Brooks K."/>
            <person name="Quail M.A."/>
            <person name="Pineiro S.A."/>
            <person name="Hobley L."/>
            <person name="Sockett R.E."/>
            <person name="Bentley S.D."/>
            <person name="Parkhill J."/>
            <person name="Williams H.N."/>
            <person name="Stine O.C."/>
        </authorList>
    </citation>
    <scope>NUCLEOTIDE SEQUENCE [LARGE SCALE GENOMIC DNA]</scope>
    <source>
        <strain evidence="3">ATCC BAA-682 / DSM 15412 / SJ</strain>
    </source>
</reference>
<proteinExistence type="predicted"/>
<protein>
    <recommendedName>
        <fullName evidence="1">Spore coat protein U/FanG domain-containing protein</fullName>
    </recommendedName>
</protein>
<keyword evidence="3" id="KW-1185">Reference proteome</keyword>
<dbReference type="STRING" id="862908.BMS_1600"/>
<name>E1X0V8_HALMS</name>
<dbReference type="PATRIC" id="fig|862908.3.peg.1523"/>
<evidence type="ECO:0000313" key="3">
    <source>
        <dbReference type="Proteomes" id="UP000008963"/>
    </source>
</evidence>
<feature type="domain" description="Spore coat protein U/FanG" evidence="1">
    <location>
        <begin position="16"/>
        <end position="143"/>
    </location>
</feature>
<dbReference type="eggNOG" id="COG5430">
    <property type="taxonomic scope" value="Bacteria"/>
</dbReference>
<dbReference type="OrthoDB" id="5297796at2"/>
<organism evidence="2 3">
    <name type="scientific">Halobacteriovorax marinus (strain ATCC BAA-682 / DSM 15412 / SJ)</name>
    <name type="common">Bacteriovorax marinus</name>
    <dbReference type="NCBI Taxonomy" id="862908"/>
    <lineage>
        <taxon>Bacteria</taxon>
        <taxon>Pseudomonadati</taxon>
        <taxon>Bdellovibrionota</taxon>
        <taxon>Bacteriovoracia</taxon>
        <taxon>Bacteriovoracales</taxon>
        <taxon>Halobacteriovoraceae</taxon>
        <taxon>Halobacteriovorax</taxon>
    </lineage>
</organism>
<dbReference type="KEGG" id="bmx:BMS_1600"/>
<evidence type="ECO:0000313" key="2">
    <source>
        <dbReference type="EMBL" id="CBW26447.1"/>
    </source>
</evidence>
<dbReference type="InterPro" id="IPR007893">
    <property type="entry name" value="Spore_coat_U/FanG"/>
</dbReference>
<dbReference type="RefSeq" id="WP_014244229.1">
    <property type="nucleotide sequence ID" value="NC_016620.1"/>
</dbReference>
<dbReference type="HOGENOM" id="CLU_933055_0_0_7"/>